<dbReference type="EMBL" id="SMFK01000008">
    <property type="protein sequence ID" value="TDD95953.1"/>
    <property type="molecule type" value="Genomic_DNA"/>
</dbReference>
<keyword evidence="2" id="KW-1185">Reference proteome</keyword>
<dbReference type="Proteomes" id="UP000295479">
    <property type="component" value="Unassembled WGS sequence"/>
</dbReference>
<dbReference type="SUPFAM" id="SSF160574">
    <property type="entry name" value="BT0923-like"/>
    <property type="match status" value="1"/>
</dbReference>
<protein>
    <submittedName>
        <fullName evidence="1">Uncharacterized protein</fullName>
    </submittedName>
</protein>
<organism evidence="1 2">
    <name type="scientific">Flavobacterium cellulosilyticum</name>
    <dbReference type="NCBI Taxonomy" id="2541731"/>
    <lineage>
        <taxon>Bacteria</taxon>
        <taxon>Pseudomonadati</taxon>
        <taxon>Bacteroidota</taxon>
        <taxon>Flavobacteriia</taxon>
        <taxon>Flavobacteriales</taxon>
        <taxon>Flavobacteriaceae</taxon>
        <taxon>Flavobacterium</taxon>
    </lineage>
</organism>
<evidence type="ECO:0000313" key="2">
    <source>
        <dbReference type="Proteomes" id="UP000295479"/>
    </source>
</evidence>
<sequence length="100" mass="11016">MCSGSDAIDVVITKKGSPNYSLIFLPDRTFVQLEEDIAISTALSKIIEVIKTNYSGYKIAPQIEKLTLANNSTPYLLDISKDKVTKEVIFNENGTIACEN</sequence>
<dbReference type="RefSeq" id="WP_132006543.1">
    <property type="nucleotide sequence ID" value="NZ_SMFK01000008.1"/>
</dbReference>
<comment type="caution">
    <text evidence="1">The sequence shown here is derived from an EMBL/GenBank/DDBJ whole genome shotgun (WGS) entry which is preliminary data.</text>
</comment>
<proteinExistence type="predicted"/>
<reference evidence="1 2" key="1">
    <citation type="submission" date="2019-03" db="EMBL/GenBank/DDBJ databases">
        <title>Flavobacterium AR-3-4 sp. nov. isolated from arctic soil.</title>
        <authorList>
            <person name="Chaudhary D.K."/>
        </authorList>
    </citation>
    <scope>NUCLEOTIDE SEQUENCE [LARGE SCALE GENOMIC DNA]</scope>
    <source>
        <strain evidence="1 2">AR-3-4</strain>
    </source>
</reference>
<gene>
    <name evidence="1" type="ORF">E0F76_12650</name>
</gene>
<accession>A0A4R5CCI8</accession>
<dbReference type="OrthoDB" id="1138938at2"/>
<dbReference type="Gene3D" id="3.10.450.360">
    <property type="match status" value="1"/>
</dbReference>
<evidence type="ECO:0000313" key="1">
    <source>
        <dbReference type="EMBL" id="TDD95953.1"/>
    </source>
</evidence>
<name>A0A4R5CCI8_9FLAO</name>
<dbReference type="AlphaFoldDB" id="A0A4R5CCI8"/>